<dbReference type="HOGENOM" id="CLU_123240_0_0_3"/>
<sequence length="200" mass="22981">MFNLLWFNRSQRESQRLIRQLKIQKKGLFLLFLVAIGFWSMALGIGIARAINHSTVSYPLTSRVQTESFLAASSISERYQTAQQLYMDTCGKCHIPISPSVLPSESWQKILENPDQHYGVSVDFIRLTQVLLWEYLATFSRPVSRNEPVPVFVTQSRYFKAIHPRVDLPKPATIKTCIACHPNAQQYDYQTLSSEWDNAP</sequence>
<evidence type="ECO:0000313" key="1">
    <source>
        <dbReference type="EMBL" id="ACK72404.1"/>
    </source>
</evidence>
<reference evidence="2" key="1">
    <citation type="journal article" date="2011" name="MBio">
        <title>Novel metabolic attributes of the genus Cyanothece, comprising a group of unicellular nitrogen-fixing Cyanobacteria.</title>
        <authorList>
            <person name="Bandyopadhyay A."/>
            <person name="Elvitigala T."/>
            <person name="Welsh E."/>
            <person name="Stockel J."/>
            <person name="Liberton M."/>
            <person name="Min H."/>
            <person name="Sherman L.A."/>
            <person name="Pakrasi H.B."/>
        </authorList>
    </citation>
    <scope>NUCLEOTIDE SEQUENCE [LARGE SCALE GENOMIC DNA]</scope>
    <source>
        <strain evidence="2">PCC 7424</strain>
    </source>
</reference>
<accession>B7KL32</accession>
<gene>
    <name evidence="1" type="ordered locus">PCC7424_4030</name>
</gene>
<dbReference type="AlphaFoldDB" id="B7KL32"/>
<name>B7KL32_GLOC7</name>
<dbReference type="STRING" id="65393.PCC7424_4030"/>
<dbReference type="RefSeq" id="WP_015955989.1">
    <property type="nucleotide sequence ID" value="NC_011729.1"/>
</dbReference>
<dbReference type="InterPro" id="IPR018588">
    <property type="entry name" value="Dihaem_cytochrome-c"/>
</dbReference>
<dbReference type="EMBL" id="CP001291">
    <property type="protein sequence ID" value="ACK72404.1"/>
    <property type="molecule type" value="Genomic_DNA"/>
</dbReference>
<dbReference type="Proteomes" id="UP000002384">
    <property type="component" value="Chromosome"/>
</dbReference>
<dbReference type="eggNOG" id="COG2010">
    <property type="taxonomic scope" value="Bacteria"/>
</dbReference>
<evidence type="ECO:0000313" key="2">
    <source>
        <dbReference type="Proteomes" id="UP000002384"/>
    </source>
</evidence>
<proteinExistence type="predicted"/>
<dbReference type="Pfam" id="PF09626">
    <property type="entry name" value="DHC"/>
    <property type="match status" value="1"/>
</dbReference>
<organism evidence="1 2">
    <name type="scientific">Gloeothece citriformis (strain PCC 7424)</name>
    <name type="common">Cyanothece sp. (strain PCC 7424)</name>
    <dbReference type="NCBI Taxonomy" id="65393"/>
    <lineage>
        <taxon>Bacteria</taxon>
        <taxon>Bacillati</taxon>
        <taxon>Cyanobacteriota</taxon>
        <taxon>Cyanophyceae</taxon>
        <taxon>Oscillatoriophycideae</taxon>
        <taxon>Chroococcales</taxon>
        <taxon>Aphanothecaceae</taxon>
        <taxon>Gloeothece</taxon>
        <taxon>Gloeothece citriformis</taxon>
    </lineage>
</organism>
<keyword evidence="2" id="KW-1185">Reference proteome</keyword>
<protein>
    <submittedName>
        <fullName evidence="1">Putative low-redox potential cytochrome</fullName>
    </submittedName>
</protein>
<dbReference type="OrthoDB" id="5296814at2"/>
<dbReference type="KEGG" id="cyc:PCC7424_4030"/>